<proteinExistence type="predicted"/>
<reference evidence="1 2" key="1">
    <citation type="submission" date="2015-08" db="EMBL/GenBank/DDBJ databases">
        <title>Complete genome sequence of Sulfurifustis variabilis.</title>
        <authorList>
            <person name="Miura A."/>
            <person name="Kojima H."/>
            <person name="Fukui M."/>
        </authorList>
    </citation>
    <scope>NUCLEOTIDE SEQUENCE [LARGE SCALE GENOMIC DNA]</scope>
    <source>
        <strain evidence="2">skN76</strain>
    </source>
</reference>
<protein>
    <submittedName>
        <fullName evidence="1">Molecular chaperone</fullName>
    </submittedName>
</protein>
<dbReference type="KEGG" id="sva:SVA_1567"/>
<name>A0A1B4V3J3_9GAMM</name>
<accession>A0A1B4V3J3</accession>
<organism evidence="1 2">
    <name type="scientific">Sulfurifustis variabilis</name>
    <dbReference type="NCBI Taxonomy" id="1675686"/>
    <lineage>
        <taxon>Bacteria</taxon>
        <taxon>Pseudomonadati</taxon>
        <taxon>Pseudomonadota</taxon>
        <taxon>Gammaproteobacteria</taxon>
        <taxon>Acidiferrobacterales</taxon>
        <taxon>Acidiferrobacteraceae</taxon>
        <taxon>Sulfurifustis</taxon>
    </lineage>
</organism>
<evidence type="ECO:0000313" key="2">
    <source>
        <dbReference type="Proteomes" id="UP000218899"/>
    </source>
</evidence>
<keyword evidence="2" id="KW-1185">Reference proteome</keyword>
<dbReference type="EMBL" id="AP014936">
    <property type="protein sequence ID" value="BAU48129.1"/>
    <property type="molecule type" value="Genomic_DNA"/>
</dbReference>
<gene>
    <name evidence="1" type="ORF">SVA_1567</name>
</gene>
<dbReference type="RefSeq" id="WP_148665413.1">
    <property type="nucleotide sequence ID" value="NZ_AP014936.1"/>
</dbReference>
<evidence type="ECO:0000313" key="1">
    <source>
        <dbReference type="EMBL" id="BAU48129.1"/>
    </source>
</evidence>
<sequence length="554" mass="62181">MTNPVLSIPARRASGWLTETDPKYARAWLESLPLADSAETGREIYQAVYTLNRVELNASVRFELMELYGPAVASVCAGLRSYLAHEVPPLGPKKRQLAEFLRRLHVEMAYGYKLCLHGMQKARFRMGRRARLLRSTERALHHLGEVLLRSYAVYIPYPGGTWREIHELYRLAEAAGLSEEQIPESDENAAEPSVPVSIRSRYVRVLLLGAANPYQLPQGVAQQLQSFLARWADTAVLSASVSVSNPAAHFLVELDADSPPQPFPKRVEENRDTASLRALNTLALVRTLREFADRLERGGAVDRRELGVDCLEASCLDFIRRLARLWGLSARRRHARRRQRRPVLVCSGIEALHFFVNGQQPFDASTVESSSDAEFIELDRLSGLSEETETEQAAGNGEHHRIDRWQVRDVGPHGMALARYGDARIGVKVGDLLGLQETDDPGRWQVVVVRWMKSPETGSLELGVEILSASAIPVAVRRLFADGSVETPYRVGLQLPAEPRLRRPQTLLVTRGLFLEKRDLQVAEPDGAVRRIRPLRLLERTGAFEQFVYADVAR</sequence>
<dbReference type="OrthoDB" id="5724405at2"/>
<dbReference type="AlphaFoldDB" id="A0A1B4V3J3"/>
<dbReference type="Proteomes" id="UP000218899">
    <property type="component" value="Chromosome"/>
</dbReference>